<comment type="similarity">
    <text evidence="2">Belongs to the ammonium transporter (TC 2.A.49) family. Rh subfamily.</text>
</comment>
<feature type="transmembrane region" description="Helical" evidence="6">
    <location>
        <begin position="125"/>
        <end position="145"/>
    </location>
</feature>
<evidence type="ECO:0000256" key="5">
    <source>
        <dbReference type="ARBA" id="ARBA00023136"/>
    </source>
</evidence>
<evidence type="ECO:0000256" key="3">
    <source>
        <dbReference type="ARBA" id="ARBA00022692"/>
    </source>
</evidence>
<dbReference type="InterPro" id="IPR024041">
    <property type="entry name" value="NH4_transpt_AmtB-like_dom"/>
</dbReference>
<dbReference type="PANTHER" id="PTHR11730:SF60">
    <property type="entry name" value="RH50, ISOFORM D"/>
    <property type="match status" value="1"/>
</dbReference>
<dbReference type="InterPro" id="IPR002229">
    <property type="entry name" value="RhesusRHD"/>
</dbReference>
<keyword evidence="5 6" id="KW-0472">Membrane</keyword>
<feature type="transmembrane region" description="Helical" evidence="6">
    <location>
        <begin position="195"/>
        <end position="212"/>
    </location>
</feature>
<dbReference type="GO" id="GO:0008519">
    <property type="term" value="F:ammonium channel activity"/>
    <property type="evidence" value="ECO:0007669"/>
    <property type="project" value="InterPro"/>
</dbReference>
<feature type="transmembrane region" description="Helical" evidence="6">
    <location>
        <begin position="61"/>
        <end position="82"/>
    </location>
</feature>
<keyword evidence="9" id="KW-1185">Reference proteome</keyword>
<sequence>MSTKEVVLPLMLIQLVLLILFGVFGKYASKSDDIDKYPMFQDVHVMIFIGFGYLMTFLKRYGFSSVGFTLLLGAFIIQWALLCQGFFELNADNKIEIGIESLYKADIATASVLISMGAILGRTSITQLIVMGFIEIMVFSTNSYLGTKIFQVADAGGSIFVHAFGAYFGLAVSYVMNRKKEGNSETAVSLQESNYTSDLFAMIGTVFLWLYWPSFNAIELSGDEQRRAIINTYLALASCTLTAFAMSSLLSPERKFDMVHIQNSTLAGGVAVGAAANLVLLPVGAIVVGILAGFVSVYGYARLSPRIENTLGVPDTCGVHNLHGMPGVFSGILSVLMAAIASENQYANDLFNIYPARMPNFKISNSTAPRSSGEQAGYQALGLVVTLAVAIVTGLITGFLLTLTKAPSAHLEYDDATYWELPKNSHHTNETKTGIHYDNASFEVSATDSATPKPI</sequence>
<feature type="transmembrane region" description="Helical" evidence="6">
    <location>
        <begin position="6"/>
        <end position="25"/>
    </location>
</feature>
<feature type="transmembrane region" description="Helical" evidence="6">
    <location>
        <begin position="37"/>
        <end position="55"/>
    </location>
</feature>
<protein>
    <recommendedName>
        <fullName evidence="7">Ammonium transporter AmtB-like domain-containing protein</fullName>
    </recommendedName>
</protein>
<feature type="transmembrane region" description="Helical" evidence="6">
    <location>
        <begin position="233"/>
        <end position="250"/>
    </location>
</feature>
<dbReference type="Proteomes" id="UP001153636">
    <property type="component" value="Chromosome 1"/>
</dbReference>
<dbReference type="GO" id="GO:0097272">
    <property type="term" value="P:ammonium homeostasis"/>
    <property type="evidence" value="ECO:0007669"/>
    <property type="project" value="TreeGrafter"/>
</dbReference>
<accession>A0A9P0CH64</accession>
<feature type="domain" description="Ammonium transporter AmtB-like" evidence="7">
    <location>
        <begin position="36"/>
        <end position="405"/>
    </location>
</feature>
<name>A0A9P0CH64_9CUCU</name>
<feature type="transmembrane region" description="Helical" evidence="6">
    <location>
        <begin position="380"/>
        <end position="403"/>
    </location>
</feature>
<reference evidence="8" key="1">
    <citation type="submission" date="2022-01" db="EMBL/GenBank/DDBJ databases">
        <authorList>
            <person name="King R."/>
        </authorList>
    </citation>
    <scope>NUCLEOTIDE SEQUENCE</scope>
</reference>
<proteinExistence type="inferred from homology"/>
<dbReference type="GO" id="GO:0005886">
    <property type="term" value="C:plasma membrane"/>
    <property type="evidence" value="ECO:0007669"/>
    <property type="project" value="InterPro"/>
</dbReference>
<feature type="transmembrane region" description="Helical" evidence="6">
    <location>
        <begin position="322"/>
        <end position="341"/>
    </location>
</feature>
<keyword evidence="3 6" id="KW-0812">Transmembrane</keyword>
<evidence type="ECO:0000256" key="2">
    <source>
        <dbReference type="ARBA" id="ARBA00011036"/>
    </source>
</evidence>
<evidence type="ECO:0000313" key="8">
    <source>
        <dbReference type="EMBL" id="CAH1099240.1"/>
    </source>
</evidence>
<dbReference type="FunFam" id="1.10.3430.10:FF:000012">
    <property type="entry name" value="Rh type C glycoprotein"/>
    <property type="match status" value="1"/>
</dbReference>
<dbReference type="Gene3D" id="1.10.3430.10">
    <property type="entry name" value="Ammonium transporter AmtB like domains"/>
    <property type="match status" value="1"/>
</dbReference>
<dbReference type="EMBL" id="OV651813">
    <property type="protein sequence ID" value="CAH1099240.1"/>
    <property type="molecule type" value="Genomic_DNA"/>
</dbReference>
<evidence type="ECO:0000313" key="9">
    <source>
        <dbReference type="Proteomes" id="UP001153636"/>
    </source>
</evidence>
<dbReference type="PRINTS" id="PR00342">
    <property type="entry name" value="RHESUSRHD"/>
</dbReference>
<dbReference type="AlphaFoldDB" id="A0A9P0CH64"/>
<feature type="transmembrane region" description="Helical" evidence="6">
    <location>
        <begin position="270"/>
        <end position="301"/>
    </location>
</feature>
<evidence type="ECO:0000256" key="1">
    <source>
        <dbReference type="ARBA" id="ARBA00004141"/>
    </source>
</evidence>
<keyword evidence="4 6" id="KW-1133">Transmembrane helix</keyword>
<dbReference type="OrthoDB" id="534912at2759"/>
<feature type="transmembrane region" description="Helical" evidence="6">
    <location>
        <begin position="157"/>
        <end position="175"/>
    </location>
</feature>
<dbReference type="SUPFAM" id="SSF111352">
    <property type="entry name" value="Ammonium transporter"/>
    <property type="match status" value="1"/>
</dbReference>
<dbReference type="PANTHER" id="PTHR11730">
    <property type="entry name" value="AMMONIUM TRANSPORTER"/>
    <property type="match status" value="1"/>
</dbReference>
<dbReference type="Pfam" id="PF00909">
    <property type="entry name" value="Ammonium_transp"/>
    <property type="match status" value="1"/>
</dbReference>
<comment type="subcellular location">
    <subcellularLocation>
        <location evidence="1">Membrane</location>
        <topology evidence="1">Multi-pass membrane protein</topology>
    </subcellularLocation>
</comment>
<organism evidence="8 9">
    <name type="scientific">Psylliodes chrysocephalus</name>
    <dbReference type="NCBI Taxonomy" id="3402493"/>
    <lineage>
        <taxon>Eukaryota</taxon>
        <taxon>Metazoa</taxon>
        <taxon>Ecdysozoa</taxon>
        <taxon>Arthropoda</taxon>
        <taxon>Hexapoda</taxon>
        <taxon>Insecta</taxon>
        <taxon>Pterygota</taxon>
        <taxon>Neoptera</taxon>
        <taxon>Endopterygota</taxon>
        <taxon>Coleoptera</taxon>
        <taxon>Polyphaga</taxon>
        <taxon>Cucujiformia</taxon>
        <taxon>Chrysomeloidea</taxon>
        <taxon>Chrysomelidae</taxon>
        <taxon>Galerucinae</taxon>
        <taxon>Alticini</taxon>
        <taxon>Psylliodes</taxon>
    </lineage>
</organism>
<evidence type="ECO:0000256" key="6">
    <source>
        <dbReference type="SAM" id="Phobius"/>
    </source>
</evidence>
<evidence type="ECO:0000256" key="4">
    <source>
        <dbReference type="ARBA" id="ARBA00022989"/>
    </source>
</evidence>
<gene>
    <name evidence="8" type="ORF">PSYICH_LOCUS1313</name>
</gene>
<evidence type="ECO:0000259" key="7">
    <source>
        <dbReference type="Pfam" id="PF00909"/>
    </source>
</evidence>
<dbReference type="InterPro" id="IPR029020">
    <property type="entry name" value="Ammonium/urea_transptr"/>
</dbReference>